<keyword evidence="3" id="KW-0812">Transmembrane</keyword>
<dbReference type="SUPFAM" id="SSF56112">
    <property type="entry name" value="Protein kinase-like (PK-like)"/>
    <property type="match status" value="1"/>
</dbReference>
<feature type="domain" description="Protein kinase" evidence="4">
    <location>
        <begin position="244"/>
        <end position="733"/>
    </location>
</feature>
<sequence length="1436" mass="159279">MLFPAFGLAAVPSASSRTSGAQQQQRQIQRQKQQQQQRQQHLQQMQQQTTQLMLPRGHRLQLQRGALLATGGFSCRQLQHQHQQQHSGSNCYWSRWLSVHFVTLLAVCLFCCVDSSSVAAATVATSATTGRLLRTRSRGLRSSSPHIMLHGQQSTKPEDKGSQLRYAEKFVDVKTGTPVSLLQQNTLAMQAVEKLKNKLLPLLQHLPGRLERISEAQARERTSEAIADIYSLTKFLPKCRISSADLEPTIGYGSFGTVFPLTQKSQQVGSCAEIISAASLVSSSRGKGAAAKAGEEAAQERYGVKIYRKISIEGLFEAVRNGRKEFHVTSLQKILAAIKGVQTRSELVVAAIRDALGTEAQIDFLRHLQGQKMISSEIFTEYHRLFEVAINAHYFTAEVEYSGLILHAALATLKKIDRTLYNAIQGNPRGDLFTILAAAGELFGFVLPIGGVLVSFEDGQQLWGSIIKIYDGDIDTRLKRPDNGSRLDAWGKPAREEAPGEANAIKAAAERKSRLREIARDKYSLLSVSAKMISPFVYLHNVFSLGHFDIKPSNVVFKKNRSIEVAVIDFGFLAVLGQSGPLRGTVAFAAPEAECEKEPTSPTQSVAEPLAGTTVSKIPYLASYDVYALGLTLSSAWNMSLSHSRRFLWTERCIEPLLLQGASLDFVLLRQHTGPQVYTQEIRKSLNRCVEPGGKIEKLYLSNMPFLVKAKIRQMIETNPVIRISASNAFAFIAVARALEAVRERPVEEAQQLLHEAQGTVLLRLSLSKAGTGSIEVGTARGRQQATETLRTLLELATWSPIREAVVSCVVPIPVATVMRLTTLPKVEEVAEVQEKLSRLLQWPWLQQQEGQMKGKSYGDLIDAVFGVNMEGLNVIMQQQIIDRKMSAANLLISRSVHLYLERQLLIDPYIQIIEETPSEDTIAFILKSVGISDERDSDILAYFKDRVFSSYVAWASADRLIRLGVRRCVSRDPAGASIHAKYSAGDVVVAAEKQLLQHCAWQQVTQICNETHYGPPWGVSAAFFDFGAPEEQISVHLRDVVTPLHMEAACEHLPSFWLFRIIFASSFRFHLLSYVYLLRFFIHCSLNFNTSVFVFIPIRLYLSSRKRASLRASAAAFDVVASAFLTLSVIGAGRTEDALSLLHLQVDRAVSRLCIVAAGVAATTPASAAAAAAAALPENLNLRDIYTKIMMEMQRDNYVPFAFGNHQERPEYTEAMFNLSVLNFKRAVVFTAAKRQLGIVASETLKSMRKSRRSAATVDSVLSELPESILAWGRYATEEAIAKDVIREIVEKEIKIANTPKTSGLQSIWITINGPFIRLKETYKQTQRAMLKHVQMYPKTTAAHFNSHFTQLLRSSALAPGCKSYSAVLKRKEADGTYSSVDDKKQLLSGDGQKHEFKLFAVPPKAGSNLRSLVSVDIRCSLFHFVSCGRWFSSL</sequence>
<evidence type="ECO:0000259" key="4">
    <source>
        <dbReference type="PROSITE" id="PS50011"/>
    </source>
</evidence>
<dbReference type="GO" id="GO:0005524">
    <property type="term" value="F:ATP binding"/>
    <property type="evidence" value="ECO:0007669"/>
    <property type="project" value="InterPro"/>
</dbReference>
<dbReference type="VEuPathDB" id="ToxoDB:ETH_00018470"/>
<proteinExistence type="predicted"/>
<dbReference type="InterPro" id="IPR011009">
    <property type="entry name" value="Kinase-like_dom_sf"/>
</dbReference>
<gene>
    <name evidence="5" type="ORF">eimer2200f10.tmp0041</name>
</gene>
<feature type="transmembrane region" description="Helical" evidence="3">
    <location>
        <begin position="1115"/>
        <end position="1133"/>
    </location>
</feature>
<dbReference type="PANTHER" id="PTHR44305:SF24">
    <property type="entry name" value="TYROSINE-PROTEIN KINASE C03B1.5-RELATED"/>
    <property type="match status" value="1"/>
</dbReference>
<dbReference type="PROSITE" id="PS00108">
    <property type="entry name" value="PROTEIN_KINASE_ST"/>
    <property type="match status" value="1"/>
</dbReference>
<dbReference type="Gene3D" id="1.10.510.10">
    <property type="entry name" value="Transferase(Phosphotransferase) domain 1"/>
    <property type="match status" value="1"/>
</dbReference>
<feature type="region of interest" description="Disordered" evidence="2">
    <location>
        <begin position="135"/>
        <end position="161"/>
    </location>
</feature>
<dbReference type="InterPro" id="IPR000719">
    <property type="entry name" value="Prot_kinase_dom"/>
</dbReference>
<dbReference type="GO" id="GO:0004672">
    <property type="term" value="F:protein kinase activity"/>
    <property type="evidence" value="ECO:0007669"/>
    <property type="project" value="InterPro"/>
</dbReference>
<accession>C8TDT0</accession>
<evidence type="ECO:0000256" key="3">
    <source>
        <dbReference type="SAM" id="Phobius"/>
    </source>
</evidence>
<protein>
    <recommendedName>
        <fullName evidence="4">Protein kinase domain-containing protein</fullName>
    </recommendedName>
</protein>
<dbReference type="VEuPathDB" id="ToxoDB:ETH_00018465"/>
<dbReference type="InterPro" id="IPR053083">
    <property type="entry name" value="TF_kinase-domain_protein"/>
</dbReference>
<evidence type="ECO:0000256" key="2">
    <source>
        <dbReference type="SAM" id="MobiDB-lite"/>
    </source>
</evidence>
<dbReference type="PROSITE" id="PS50011">
    <property type="entry name" value="PROTEIN_KINASE_DOM"/>
    <property type="match status" value="1"/>
</dbReference>
<dbReference type="Proteomes" id="UP000243681">
    <property type="component" value="Chromosome 1"/>
</dbReference>
<evidence type="ECO:0000256" key="1">
    <source>
        <dbReference type="SAM" id="Coils"/>
    </source>
</evidence>
<dbReference type="InterPro" id="IPR008271">
    <property type="entry name" value="Ser/Thr_kinase_AS"/>
</dbReference>
<feature type="coiled-coil region" evidence="1">
    <location>
        <begin position="21"/>
        <end position="51"/>
    </location>
</feature>
<name>C8TDT0_EIMTE</name>
<dbReference type="VEuPathDB" id="ToxoDB:ETH2_0106200"/>
<evidence type="ECO:0000313" key="5">
    <source>
        <dbReference type="EMBL" id="CAK51416.1"/>
    </source>
</evidence>
<dbReference type="EMBL" id="AM269894">
    <property type="protein sequence ID" value="CAK51416.1"/>
    <property type="molecule type" value="Genomic_DNA"/>
</dbReference>
<keyword evidence="3" id="KW-0472">Membrane</keyword>
<dbReference type="PANTHER" id="PTHR44305">
    <property type="entry name" value="SI:DKEY-192D15.2-RELATED"/>
    <property type="match status" value="1"/>
</dbReference>
<feature type="transmembrane region" description="Helical" evidence="3">
    <location>
        <begin position="1085"/>
        <end position="1103"/>
    </location>
</feature>
<organism evidence="5 6">
    <name type="scientific">Eimeria tenella</name>
    <name type="common">Coccidian parasite</name>
    <dbReference type="NCBI Taxonomy" id="5802"/>
    <lineage>
        <taxon>Eukaryota</taxon>
        <taxon>Sar</taxon>
        <taxon>Alveolata</taxon>
        <taxon>Apicomplexa</taxon>
        <taxon>Conoidasida</taxon>
        <taxon>Coccidia</taxon>
        <taxon>Eucoccidiorida</taxon>
        <taxon>Eimeriorina</taxon>
        <taxon>Eimeriidae</taxon>
        <taxon>Eimeria</taxon>
    </lineage>
</organism>
<keyword evidence="1" id="KW-0175">Coiled coil</keyword>
<evidence type="ECO:0000313" key="6">
    <source>
        <dbReference type="Proteomes" id="UP000243681"/>
    </source>
</evidence>
<reference evidence="5 6" key="1">
    <citation type="journal article" date="2007" name="Genome Res.">
        <title>Sequencing and analysis of chromosome 1 of Eimeria tenella reveals a unique segmental organization.</title>
        <authorList>
            <person name="Ling K.H."/>
            <person name="Rajandream M.A."/>
            <person name="Rivailler P."/>
            <person name="Ivens A."/>
            <person name="Yap S.J."/>
            <person name="Madeira A.M.B.N."/>
            <person name="Mungall K."/>
            <person name="Billington K."/>
            <person name="Yee W.Y."/>
            <person name="Bankier A.T."/>
            <person name="Carroll F."/>
            <person name="Durham A.M."/>
            <person name="Peters N."/>
            <person name="Loo S.S."/>
            <person name="Mat-Isa M.N."/>
            <person name="Novaes J."/>
            <person name="Quail M."/>
            <person name="Rosli R."/>
            <person name="Shamsudin M.N."/>
            <person name="Sobreira T.J.P."/>
            <person name="Tivey A.R."/>
            <person name="Wai S.F."/>
            <person name="White S."/>
            <person name="Wu X."/>
            <person name="Kerhornou A.X."/>
            <person name="Blake D."/>
            <person name="Mohamed R."/>
            <person name="Shirley M."/>
            <person name="Gruber A."/>
            <person name="Berriman M."/>
            <person name="Tomley F."/>
            <person name="Dear P.H."/>
            <person name="Wan K.L."/>
        </authorList>
    </citation>
    <scope>NUCLEOTIDE SEQUENCE [LARGE SCALE GENOMIC DNA]</scope>
    <source>
        <strain evidence="5 6">Houghton</strain>
    </source>
</reference>
<keyword evidence="3" id="KW-1133">Transmembrane helix</keyword>